<dbReference type="PANTHER" id="PTHR15537">
    <property type="entry name" value="F-BOX ONLY PROTEIN 7"/>
    <property type="match status" value="1"/>
</dbReference>
<dbReference type="Proteomes" id="UP001239994">
    <property type="component" value="Unassembled WGS sequence"/>
</dbReference>
<dbReference type="AlphaFoldDB" id="A0AAD9DPU1"/>
<dbReference type="GO" id="GO:1903599">
    <property type="term" value="P:positive regulation of autophagy of mitochondrion"/>
    <property type="evidence" value="ECO:0007669"/>
    <property type="project" value="TreeGrafter"/>
</dbReference>
<protein>
    <recommendedName>
        <fullName evidence="2">F-box domain-containing protein</fullName>
    </recommendedName>
</protein>
<dbReference type="SUPFAM" id="SSF81383">
    <property type="entry name" value="F-box domain"/>
    <property type="match status" value="1"/>
</dbReference>
<feature type="compositionally biased region" description="Low complexity" evidence="1">
    <location>
        <begin position="102"/>
        <end position="119"/>
    </location>
</feature>
<evidence type="ECO:0000256" key="1">
    <source>
        <dbReference type="SAM" id="MobiDB-lite"/>
    </source>
</evidence>
<dbReference type="InterPro" id="IPR036047">
    <property type="entry name" value="F-box-like_dom_sf"/>
</dbReference>
<feature type="compositionally biased region" description="Low complexity" evidence="1">
    <location>
        <begin position="457"/>
        <end position="472"/>
    </location>
</feature>
<dbReference type="Pfam" id="PF11566">
    <property type="entry name" value="PI31_Prot_N"/>
    <property type="match status" value="1"/>
</dbReference>
<feature type="region of interest" description="Disordered" evidence="1">
    <location>
        <begin position="80"/>
        <end position="140"/>
    </location>
</feature>
<feature type="region of interest" description="Disordered" evidence="1">
    <location>
        <begin position="455"/>
        <end position="480"/>
    </location>
</feature>
<dbReference type="Gene3D" id="3.40.1000.30">
    <property type="match status" value="1"/>
</dbReference>
<comment type="caution">
    <text evidence="3">The sequence shown here is derived from an EMBL/GenBank/DDBJ whole genome shotgun (WGS) entry which is preliminary data.</text>
</comment>
<evidence type="ECO:0000313" key="3">
    <source>
        <dbReference type="EMBL" id="KAK1789616.1"/>
    </source>
</evidence>
<dbReference type="EMBL" id="JAROKS010000022">
    <property type="protein sequence ID" value="KAK1789616.1"/>
    <property type="molecule type" value="Genomic_DNA"/>
</dbReference>
<keyword evidence="4" id="KW-1185">Reference proteome</keyword>
<dbReference type="PANTHER" id="PTHR15537:SF2">
    <property type="entry name" value="F-BOX ONLY PROTEIN 7"/>
    <property type="match status" value="1"/>
</dbReference>
<dbReference type="PROSITE" id="PS50181">
    <property type="entry name" value="FBOX"/>
    <property type="match status" value="1"/>
</dbReference>
<feature type="compositionally biased region" description="Polar residues" evidence="1">
    <location>
        <begin position="80"/>
        <end position="101"/>
    </location>
</feature>
<dbReference type="GO" id="GO:0019901">
    <property type="term" value="F:protein kinase binding"/>
    <property type="evidence" value="ECO:0007669"/>
    <property type="project" value="InterPro"/>
</dbReference>
<gene>
    <name evidence="3" type="ORF">P4O66_015518</name>
</gene>
<sequence length="480" mass="52171">MKLRVRVNKQTSRVELEGADPTLTELSVWVSEVVLPSTGLSADTEFSLSLNGKEPLVDTGQTLSSCGVVSGDMICVILPQSSHTSPNTQSTQQSHTPSAKHSSSGEAGPSSSSSSSSSSKYTGDPEPEDGMATVEDEEGPAAPFIPEPMLCCEAEEGKVPHSLAMLFQAAECRCASDCLLVAGHLLLLETGFLPQDCDVRAGKMPTGWRAAGGVYRLQYTHPLCENSVALVVAVPMGQTVVLNATLKMSSTVESARKLVLKPAAYVTDEWPGGNGEAVYRDLQKLSRVFKDQLAYPLIATAREALGLPALFGLAALPPELLLRILRLLDVCSLLSLSAVCTHLHSATHDPSLWRHILHRDFRVCIRADTEHKDTDWKELYKKRYRHRKEVSRSRVRCYPYTLGPVYPFSPIPMAPAPLYPPGIIGGEYDERLIPQGILPRPRYDPIGPLPGHEPSVGIPIGRRSLRPGGSRPADIRRGFI</sequence>
<organism evidence="3 4">
    <name type="scientific">Electrophorus voltai</name>
    <dbReference type="NCBI Taxonomy" id="2609070"/>
    <lineage>
        <taxon>Eukaryota</taxon>
        <taxon>Metazoa</taxon>
        <taxon>Chordata</taxon>
        <taxon>Craniata</taxon>
        <taxon>Vertebrata</taxon>
        <taxon>Euteleostomi</taxon>
        <taxon>Actinopterygii</taxon>
        <taxon>Neopterygii</taxon>
        <taxon>Teleostei</taxon>
        <taxon>Ostariophysi</taxon>
        <taxon>Gymnotiformes</taxon>
        <taxon>Gymnotoidei</taxon>
        <taxon>Gymnotidae</taxon>
        <taxon>Electrophorus</taxon>
    </lineage>
</organism>
<accession>A0AAD9DPU1</accession>
<feature type="domain" description="F-box" evidence="2">
    <location>
        <begin position="310"/>
        <end position="356"/>
    </location>
</feature>
<evidence type="ECO:0000313" key="4">
    <source>
        <dbReference type="Proteomes" id="UP001239994"/>
    </source>
</evidence>
<dbReference type="SMART" id="SM00256">
    <property type="entry name" value="FBOX"/>
    <property type="match status" value="1"/>
</dbReference>
<reference evidence="3" key="1">
    <citation type="submission" date="2023-03" db="EMBL/GenBank/DDBJ databases">
        <title>Electrophorus voltai genome.</title>
        <authorList>
            <person name="Bian C."/>
        </authorList>
    </citation>
    <scope>NUCLEOTIDE SEQUENCE</scope>
    <source>
        <strain evidence="3">CB-2022</strain>
        <tissue evidence="3">Muscle</tissue>
    </source>
</reference>
<name>A0AAD9DPU1_9TELE</name>
<dbReference type="InterPro" id="IPR047118">
    <property type="entry name" value="Fbxo7"/>
</dbReference>
<dbReference type="InterPro" id="IPR001810">
    <property type="entry name" value="F-box_dom"/>
</dbReference>
<feature type="compositionally biased region" description="Acidic residues" evidence="1">
    <location>
        <begin position="125"/>
        <end position="139"/>
    </location>
</feature>
<dbReference type="Gene3D" id="1.20.1280.50">
    <property type="match status" value="1"/>
</dbReference>
<proteinExistence type="predicted"/>
<dbReference type="FunFam" id="1.20.1280.50:FF:000010">
    <property type="entry name" value="F-box only protein 7"/>
    <property type="match status" value="1"/>
</dbReference>
<dbReference type="Pfam" id="PF12937">
    <property type="entry name" value="F-box-like"/>
    <property type="match status" value="1"/>
</dbReference>
<dbReference type="InterPro" id="IPR021625">
    <property type="entry name" value="PI31_Prot_N"/>
</dbReference>
<evidence type="ECO:0000259" key="2">
    <source>
        <dbReference type="PROSITE" id="PS50181"/>
    </source>
</evidence>